<gene>
    <name evidence="5" type="ORF">F8566_16170</name>
</gene>
<keyword evidence="3 5" id="KW-0808">Transferase</keyword>
<keyword evidence="4" id="KW-1133">Transmembrane helix</keyword>
<feature type="transmembrane region" description="Helical" evidence="4">
    <location>
        <begin position="348"/>
        <end position="367"/>
    </location>
</feature>
<name>A0A6H9YPQ1_9ACTN</name>
<reference evidence="5 6" key="1">
    <citation type="submission" date="2019-09" db="EMBL/GenBank/DDBJ databases">
        <title>Actinomadura physcomitrii sp. nov., a novel actinomycete isolated from moss [Physcomitrium sphaericum (Ludw) Fuernr].</title>
        <authorList>
            <person name="Zhuang X."/>
            <person name="Liu C."/>
        </authorList>
    </citation>
    <scope>NUCLEOTIDE SEQUENCE [LARGE SCALE GENOMIC DNA]</scope>
    <source>
        <strain evidence="5 6">HMC1</strain>
    </source>
</reference>
<dbReference type="AlphaFoldDB" id="A0A6H9YPQ1"/>
<keyword evidence="2" id="KW-0328">Glycosyltransferase</keyword>
<dbReference type="Gene3D" id="3.90.550.10">
    <property type="entry name" value="Spore Coat Polysaccharide Biosynthesis Protein SpsA, Chain A"/>
    <property type="match status" value="1"/>
</dbReference>
<dbReference type="InterPro" id="IPR029044">
    <property type="entry name" value="Nucleotide-diphossugar_trans"/>
</dbReference>
<proteinExistence type="inferred from homology"/>
<dbReference type="GO" id="GO:0016757">
    <property type="term" value="F:glycosyltransferase activity"/>
    <property type="evidence" value="ECO:0007669"/>
    <property type="project" value="UniProtKB-KW"/>
</dbReference>
<feature type="transmembrane region" description="Helical" evidence="4">
    <location>
        <begin position="379"/>
        <end position="401"/>
    </location>
</feature>
<feature type="transmembrane region" description="Helical" evidence="4">
    <location>
        <begin position="305"/>
        <end position="327"/>
    </location>
</feature>
<accession>A0A6H9YPQ1</accession>
<evidence type="ECO:0000313" key="5">
    <source>
        <dbReference type="EMBL" id="KAB2348337.1"/>
    </source>
</evidence>
<keyword evidence="6" id="KW-1185">Reference proteome</keyword>
<keyword evidence="4" id="KW-0812">Transmembrane</keyword>
<dbReference type="EMBL" id="WBMT01000007">
    <property type="protein sequence ID" value="KAB2348337.1"/>
    <property type="molecule type" value="Genomic_DNA"/>
</dbReference>
<organism evidence="5 6">
    <name type="scientific">Actinomadura rudentiformis</name>
    <dbReference type="NCBI Taxonomy" id="359158"/>
    <lineage>
        <taxon>Bacteria</taxon>
        <taxon>Bacillati</taxon>
        <taxon>Actinomycetota</taxon>
        <taxon>Actinomycetes</taxon>
        <taxon>Streptosporangiales</taxon>
        <taxon>Thermomonosporaceae</taxon>
        <taxon>Actinomadura</taxon>
    </lineage>
</organism>
<dbReference type="PANTHER" id="PTHR43630">
    <property type="entry name" value="POLY-BETA-1,6-N-ACETYL-D-GLUCOSAMINE SYNTHASE"/>
    <property type="match status" value="1"/>
</dbReference>
<dbReference type="Proteomes" id="UP000468735">
    <property type="component" value="Unassembled WGS sequence"/>
</dbReference>
<evidence type="ECO:0000256" key="4">
    <source>
        <dbReference type="SAM" id="Phobius"/>
    </source>
</evidence>
<keyword evidence="4" id="KW-0472">Membrane</keyword>
<protein>
    <submittedName>
        <fullName evidence="5">Glycosyltransferase family 2 protein</fullName>
    </submittedName>
</protein>
<sequence>MITFLIICAVAGLLIVFTYTLGMYLECAGRPDRPTSTDDDFTVVFLVPCLNEERVVGATLTRLINLPLPDSLIVIVDDGSDDETAAVVGEFTDPRVRLLRRHLPDARLGKGEALNHAIRFLLDSEMRQGGALSHRAADRILVCLLDADGRLDEESVAVGLPCFADPRVGALQVAVRIGNRAQSILARLQDMEFVVFTHVFQRTRSRHGFAGLGGNGQFARLSALLAIGDRPWSKSLTEDLDLGVQLVLSGYRTMYVPHATVHQQGLVSLPKLVRQRTRWFQGHLQAWRLIPAVVGRASGRVAADLLHVLFSPLLIIVASFMMASLGASLVAAASSQAVREQLFQPQPIMSWYVLTFAPAFLFGPVYARVSGDHRLLAGLAYGHLFILYNLVWFAAGWWALWRMAIGRHGWHKTERLTEDGALHGPVR</sequence>
<evidence type="ECO:0000313" key="6">
    <source>
        <dbReference type="Proteomes" id="UP000468735"/>
    </source>
</evidence>
<comment type="caution">
    <text evidence="5">The sequence shown here is derived from an EMBL/GenBank/DDBJ whole genome shotgun (WGS) entry which is preliminary data.</text>
</comment>
<evidence type="ECO:0000256" key="1">
    <source>
        <dbReference type="ARBA" id="ARBA00006739"/>
    </source>
</evidence>
<dbReference type="Pfam" id="PF13641">
    <property type="entry name" value="Glyco_tranf_2_3"/>
    <property type="match status" value="1"/>
</dbReference>
<dbReference type="PANTHER" id="PTHR43630:SF1">
    <property type="entry name" value="POLY-BETA-1,6-N-ACETYL-D-GLUCOSAMINE SYNTHASE"/>
    <property type="match status" value="1"/>
</dbReference>
<dbReference type="SUPFAM" id="SSF53448">
    <property type="entry name" value="Nucleotide-diphospho-sugar transferases"/>
    <property type="match status" value="1"/>
</dbReference>
<comment type="similarity">
    <text evidence="1">Belongs to the glycosyltransferase 2 family.</text>
</comment>
<evidence type="ECO:0000256" key="2">
    <source>
        <dbReference type="ARBA" id="ARBA00022676"/>
    </source>
</evidence>
<dbReference type="RefSeq" id="WP_151561066.1">
    <property type="nucleotide sequence ID" value="NZ_WBMT01000007.1"/>
</dbReference>
<evidence type="ECO:0000256" key="3">
    <source>
        <dbReference type="ARBA" id="ARBA00022679"/>
    </source>
</evidence>
<dbReference type="OrthoDB" id="7431422at2"/>